<dbReference type="STRING" id="391937.NA2_03772"/>
<dbReference type="SUPFAM" id="SSF46785">
    <property type="entry name" value="Winged helix' DNA-binding domain"/>
    <property type="match status" value="1"/>
</dbReference>
<evidence type="ECO:0000256" key="1">
    <source>
        <dbReference type="ARBA" id="ARBA00023015"/>
    </source>
</evidence>
<proteinExistence type="predicted"/>
<dbReference type="InterPro" id="IPR001034">
    <property type="entry name" value="DeoR_HTH"/>
</dbReference>
<dbReference type="Pfam" id="PF13280">
    <property type="entry name" value="WYL"/>
    <property type="match status" value="1"/>
</dbReference>
<dbReference type="Pfam" id="PF08279">
    <property type="entry name" value="HTH_11"/>
    <property type="match status" value="1"/>
</dbReference>
<dbReference type="InterPro" id="IPR036390">
    <property type="entry name" value="WH_DNA-bd_sf"/>
</dbReference>
<sequence>MHRQPVSAGHLAETLGVSPRTIYRDIATLQSMGAPVRGEGGVGYQLERGYFLPPLHFDPDELDAIALGMQLIAARGDGDLKQAAARVAAKLDAVVPGGEHRRVRQGDMIAYAKASEAQRHLAGLRRAVRERRRLRIGYLDLKEVETTRHVRPLGLTAFDNVWLLTAWCEERDDFRNFRVDRLTGIAETGERFAPQAGREFKDYLKTLR</sequence>
<evidence type="ECO:0000313" key="4">
    <source>
        <dbReference type="EMBL" id="EKF20342.1"/>
    </source>
</evidence>
<dbReference type="RefSeq" id="WP_008594374.1">
    <property type="nucleotide sequence ID" value="NZ_AMRM01000003.1"/>
</dbReference>
<dbReference type="Proteomes" id="UP000006786">
    <property type="component" value="Unassembled WGS sequence"/>
</dbReference>
<reference evidence="4 5" key="1">
    <citation type="journal article" date="2012" name="J. Bacteriol.">
        <title>Genome Sequence of Nitratireductor pacificus Type Strain pht-3B.</title>
        <authorList>
            <person name="Lai Q."/>
            <person name="Li G."/>
            <person name="Shao Z."/>
        </authorList>
    </citation>
    <scope>NUCLEOTIDE SEQUENCE [LARGE SCALE GENOMIC DNA]</scope>
    <source>
        <strain evidence="5">pht-3B</strain>
    </source>
</reference>
<dbReference type="PANTHER" id="PTHR34580">
    <property type="match status" value="1"/>
</dbReference>
<keyword evidence="1" id="KW-0805">Transcription regulation</keyword>
<feature type="domain" description="HTH deoR-type" evidence="3">
    <location>
        <begin position="1"/>
        <end position="44"/>
    </location>
</feature>
<keyword evidence="5" id="KW-1185">Reference proteome</keyword>
<dbReference type="InterPro" id="IPR026881">
    <property type="entry name" value="WYL_dom"/>
</dbReference>
<evidence type="ECO:0000313" key="5">
    <source>
        <dbReference type="Proteomes" id="UP000006786"/>
    </source>
</evidence>
<dbReference type="InterPro" id="IPR051534">
    <property type="entry name" value="CBASS_pafABC_assoc_protein"/>
</dbReference>
<dbReference type="Gene3D" id="1.10.10.10">
    <property type="entry name" value="Winged helix-like DNA-binding domain superfamily/Winged helix DNA-binding domain"/>
    <property type="match status" value="1"/>
</dbReference>
<comment type="caution">
    <text evidence="4">The sequence shown here is derived from an EMBL/GenBank/DDBJ whole genome shotgun (WGS) entry which is preliminary data.</text>
</comment>
<dbReference type="GO" id="GO:0003700">
    <property type="term" value="F:DNA-binding transcription factor activity"/>
    <property type="evidence" value="ECO:0007669"/>
    <property type="project" value="InterPro"/>
</dbReference>
<dbReference type="PANTHER" id="PTHR34580:SF3">
    <property type="entry name" value="PROTEIN PAFB"/>
    <property type="match status" value="1"/>
</dbReference>
<organism evidence="4 5">
    <name type="scientific">Nitratireductor pacificus pht-3B</name>
    <dbReference type="NCBI Taxonomy" id="391937"/>
    <lineage>
        <taxon>Bacteria</taxon>
        <taxon>Pseudomonadati</taxon>
        <taxon>Pseudomonadota</taxon>
        <taxon>Alphaproteobacteria</taxon>
        <taxon>Hyphomicrobiales</taxon>
        <taxon>Phyllobacteriaceae</taxon>
        <taxon>Nitratireductor</taxon>
    </lineage>
</organism>
<dbReference type="PATRIC" id="fig|391937.3.peg.782"/>
<dbReference type="PROSITE" id="PS51000">
    <property type="entry name" value="HTH_DEOR_2"/>
    <property type="match status" value="1"/>
</dbReference>
<dbReference type="InterPro" id="IPR013196">
    <property type="entry name" value="HTH_11"/>
</dbReference>
<protein>
    <submittedName>
        <fullName evidence="4">Helix-turn-helix type 11 domain protein</fullName>
    </submittedName>
</protein>
<gene>
    <name evidence="4" type="ORF">NA2_03772</name>
</gene>
<dbReference type="InterPro" id="IPR036388">
    <property type="entry name" value="WH-like_DNA-bd_sf"/>
</dbReference>
<keyword evidence="2" id="KW-0804">Transcription</keyword>
<dbReference type="AlphaFoldDB" id="K2MSI5"/>
<name>K2MSI5_9HYPH</name>
<evidence type="ECO:0000256" key="2">
    <source>
        <dbReference type="ARBA" id="ARBA00023163"/>
    </source>
</evidence>
<dbReference type="PROSITE" id="PS52050">
    <property type="entry name" value="WYL"/>
    <property type="match status" value="1"/>
</dbReference>
<accession>K2MSI5</accession>
<dbReference type="EMBL" id="AMRM01000003">
    <property type="protein sequence ID" value="EKF20342.1"/>
    <property type="molecule type" value="Genomic_DNA"/>
</dbReference>
<dbReference type="eggNOG" id="COG2378">
    <property type="taxonomic scope" value="Bacteria"/>
</dbReference>
<evidence type="ECO:0000259" key="3">
    <source>
        <dbReference type="PROSITE" id="PS51000"/>
    </source>
</evidence>